<evidence type="ECO:0000256" key="5">
    <source>
        <dbReference type="ARBA" id="ARBA00023004"/>
    </source>
</evidence>
<evidence type="ECO:0000256" key="2">
    <source>
        <dbReference type="ARBA" id="ARBA00022485"/>
    </source>
</evidence>
<reference evidence="8 9" key="1">
    <citation type="submission" date="2017-10" db="EMBL/GenBank/DDBJ databases">
        <title>Sequencing the genomes of 1000 actinobacteria strains.</title>
        <authorList>
            <person name="Klenk H.-P."/>
        </authorList>
    </citation>
    <scope>NUCLEOTIDE SEQUENCE [LARGE SCALE GENOMIC DNA]</scope>
    <source>
        <strain evidence="8 9">DSM 46092</strain>
    </source>
</reference>
<dbReference type="SFLD" id="SFLDG01101">
    <property type="entry name" value="Uncharacterised_Radical_SAM_Su"/>
    <property type="match status" value="1"/>
</dbReference>
<dbReference type="RefSeq" id="WP_098513102.1">
    <property type="nucleotide sequence ID" value="NZ_JBIAKZ010000001.1"/>
</dbReference>
<dbReference type="EMBL" id="PDJK01000002">
    <property type="protein sequence ID" value="PFG49152.1"/>
    <property type="molecule type" value="Genomic_DNA"/>
</dbReference>
<dbReference type="InterPro" id="IPR013785">
    <property type="entry name" value="Aldolase_TIM"/>
</dbReference>
<evidence type="ECO:0000256" key="4">
    <source>
        <dbReference type="ARBA" id="ARBA00022723"/>
    </source>
</evidence>
<keyword evidence="5" id="KW-0408">Iron</keyword>
<dbReference type="GO" id="GO:0016829">
    <property type="term" value="F:lyase activity"/>
    <property type="evidence" value="ECO:0007669"/>
    <property type="project" value="UniProtKB-KW"/>
</dbReference>
<dbReference type="PROSITE" id="PS51918">
    <property type="entry name" value="RADICAL_SAM"/>
    <property type="match status" value="1"/>
</dbReference>
<evidence type="ECO:0000256" key="3">
    <source>
        <dbReference type="ARBA" id="ARBA00022691"/>
    </source>
</evidence>
<dbReference type="InterPro" id="IPR007197">
    <property type="entry name" value="rSAM"/>
</dbReference>
<evidence type="ECO:0000313" key="8">
    <source>
        <dbReference type="EMBL" id="PFG49152.1"/>
    </source>
</evidence>
<dbReference type="PANTHER" id="PTHR30352:SF5">
    <property type="entry name" value="PYRUVATE FORMATE-LYASE 1-ACTIVATING ENZYME"/>
    <property type="match status" value="1"/>
</dbReference>
<dbReference type="AlphaFoldDB" id="A0A2A9FF06"/>
<dbReference type="PANTHER" id="PTHR30352">
    <property type="entry name" value="PYRUVATE FORMATE-LYASE-ACTIVATING ENZYME"/>
    <property type="match status" value="1"/>
</dbReference>
<dbReference type="NCBIfam" id="TIGR04337">
    <property type="entry name" value="AmmeMemoSam_rS"/>
    <property type="match status" value="1"/>
</dbReference>
<dbReference type="Proteomes" id="UP000243542">
    <property type="component" value="Unassembled WGS sequence"/>
</dbReference>
<evidence type="ECO:0000259" key="7">
    <source>
        <dbReference type="PROSITE" id="PS51918"/>
    </source>
</evidence>
<accession>A0A2A9FF06</accession>
<gene>
    <name evidence="8" type="ORF">ATK36_4283</name>
</gene>
<dbReference type="CDD" id="cd01335">
    <property type="entry name" value="Radical_SAM"/>
    <property type="match status" value="1"/>
</dbReference>
<dbReference type="InterPro" id="IPR034457">
    <property type="entry name" value="Organic_radical-activating"/>
</dbReference>
<dbReference type="InterPro" id="IPR058240">
    <property type="entry name" value="rSAM_sf"/>
</dbReference>
<evidence type="ECO:0000313" key="9">
    <source>
        <dbReference type="Proteomes" id="UP000243542"/>
    </source>
</evidence>
<organism evidence="8 9">
    <name type="scientific">Amycolatopsis sulphurea</name>
    <dbReference type="NCBI Taxonomy" id="76022"/>
    <lineage>
        <taxon>Bacteria</taxon>
        <taxon>Bacillati</taxon>
        <taxon>Actinomycetota</taxon>
        <taxon>Actinomycetes</taxon>
        <taxon>Pseudonocardiales</taxon>
        <taxon>Pseudonocardiaceae</taxon>
        <taxon>Amycolatopsis</taxon>
    </lineage>
</organism>
<keyword evidence="6" id="KW-0411">Iron-sulfur</keyword>
<keyword evidence="8" id="KW-0670">Pyruvate</keyword>
<keyword evidence="8" id="KW-0456">Lyase</keyword>
<proteinExistence type="predicted"/>
<dbReference type="SFLD" id="SFLDS00029">
    <property type="entry name" value="Radical_SAM"/>
    <property type="match status" value="1"/>
</dbReference>
<comment type="caution">
    <text evidence="8">The sequence shown here is derived from an EMBL/GenBank/DDBJ whole genome shotgun (WGS) entry which is preliminary data.</text>
</comment>
<evidence type="ECO:0000256" key="6">
    <source>
        <dbReference type="ARBA" id="ARBA00023014"/>
    </source>
</evidence>
<dbReference type="Gene3D" id="3.20.20.70">
    <property type="entry name" value="Aldolase class I"/>
    <property type="match status" value="1"/>
</dbReference>
<feature type="domain" description="Radical SAM core" evidence="7">
    <location>
        <begin position="80"/>
        <end position="295"/>
    </location>
</feature>
<sequence length="483" mass="54129">MTQTAPLKKWQEKGYPARLQEDLGDGIVRCHLSPRNCRIRPGQHGFCMVRANRDGKLVSLNYGRSVHATEETIETEAVFHYEPGARILSMGNIGCMLNCDYCHNWKTSQARFVEDKDVFYYTPEEVVDIAKRHGIKVISWTYNDPVVWHEFVVESAKLAQEAGIVNLYKSAFFISPEAIEELIPVIDIFSISIKSMDPKYYRKITKGWIEPVLDGAELVYRAGRHVEVSTLMVTDLSDDEKTARAMASFVGERLGAEVPTHFVRFHPDYKMTNTIRTPVERLEKARRIALEMGLQNVYLGNVYDTDSTNTYCHGCGDLLVTRYGLNANVLGVSADGHCVKCSADANMRRIADVPKASVVDALPAGADLDIATFDWYGDIRALHVQVRNDSSQLDRVYHRRNRPGTRGGSWGVINLRPGESYRFIAAKSTLDEVGVAVAVPRTCTSSLHQVFDRAHFPTLEVDAGTLNADVTPLPLYVNPRAKD</sequence>
<dbReference type="InterPro" id="IPR027596">
    <property type="entry name" value="AmmeMemoSam_rS"/>
</dbReference>
<keyword evidence="2" id="KW-0004">4Fe-4S</keyword>
<dbReference type="SUPFAM" id="SSF102114">
    <property type="entry name" value="Radical SAM enzymes"/>
    <property type="match status" value="1"/>
</dbReference>
<dbReference type="Pfam" id="PF04055">
    <property type="entry name" value="Radical_SAM"/>
    <property type="match status" value="1"/>
</dbReference>
<comment type="cofactor">
    <cofactor evidence="1">
        <name>[4Fe-4S] cluster</name>
        <dbReference type="ChEBI" id="CHEBI:49883"/>
    </cofactor>
</comment>
<keyword evidence="3" id="KW-0949">S-adenosyl-L-methionine</keyword>
<dbReference type="GO" id="GO:0046872">
    <property type="term" value="F:metal ion binding"/>
    <property type="evidence" value="ECO:0007669"/>
    <property type="project" value="UniProtKB-KW"/>
</dbReference>
<keyword evidence="4" id="KW-0479">Metal-binding</keyword>
<name>A0A2A9FF06_9PSEU</name>
<keyword evidence="9" id="KW-1185">Reference proteome</keyword>
<protein>
    <submittedName>
        <fullName evidence="8">Pyruvate formate lyase activating enzyme</fullName>
    </submittedName>
</protein>
<dbReference type="GO" id="GO:0051539">
    <property type="term" value="F:4 iron, 4 sulfur cluster binding"/>
    <property type="evidence" value="ECO:0007669"/>
    <property type="project" value="UniProtKB-KW"/>
</dbReference>
<evidence type="ECO:0000256" key="1">
    <source>
        <dbReference type="ARBA" id="ARBA00001966"/>
    </source>
</evidence>